<keyword evidence="2" id="KW-0862">Zinc</keyword>
<dbReference type="SUPFAM" id="SSF57845">
    <property type="entry name" value="B-box zinc-binding domain"/>
    <property type="match status" value="1"/>
</dbReference>
<evidence type="ECO:0000256" key="4">
    <source>
        <dbReference type="SAM" id="Coils"/>
    </source>
</evidence>
<dbReference type="Gene3D" id="2.120.10.30">
    <property type="entry name" value="TolB, C-terminal domain"/>
    <property type="match status" value="1"/>
</dbReference>
<sequence>MDERWAQDVLRCHLCDISGPSMYCDICQIHLCKECVGEHLSSEFKDHKVVPYKMRGSTVKCQKHSSKICELHCVQCDIPICATCVSLEDHKDHGIVEFLKHIENKKEAIRRDLTEFELSIYPKYKEIASYISVQKGNINTNSEKLTTALDKQKEDLQKEIDDILRKLKSALDKIDSRYLAVLNRQEDEIAQTISKITQNIDNLNILLNSNDASLVSAYKSMNAEFRSLPPKLTISLPSLTSQKINKEQLYQQFGSLSAFCITSDDSGYTIDSPDAETLPSERSLLDEPRIITEIKTEYGDNNELYSVSCLSDDYIWTCGNEKIMKLVSLQGKLVKEIETNSRTRPGDITVTNGYLVYTDYNERAVNILKNKKLNRVARLQGWRPRSVCISSTGDFLVVMDSDDYQQVKIVRYSSSDFKEKQCIQSNDNGEPLYSLGDFSKYISENKNLDICVADYGAAAVVVVNQAGKLRFTYTGPSSTIKESFCPVGITTDSQSRILTADYWNNRIHIFEQDGQFLRCIDDCDIQRPWGLCVDSKDNLFVAECKTRKVKKIQYYV</sequence>
<dbReference type="Gene3D" id="3.30.160.60">
    <property type="entry name" value="Classic Zinc Finger"/>
    <property type="match status" value="1"/>
</dbReference>
<feature type="coiled-coil region" evidence="4">
    <location>
        <begin position="146"/>
        <end position="173"/>
    </location>
</feature>
<keyword evidence="4" id="KW-0175">Coiled coil</keyword>
<dbReference type="PROSITE" id="PS51125">
    <property type="entry name" value="NHL"/>
    <property type="match status" value="1"/>
</dbReference>
<dbReference type="InterPro" id="IPR000315">
    <property type="entry name" value="Znf_B-box"/>
</dbReference>
<feature type="repeat" description="NHL" evidence="3">
    <location>
        <begin position="485"/>
        <end position="513"/>
    </location>
</feature>
<evidence type="ECO:0000259" key="5">
    <source>
        <dbReference type="PROSITE" id="PS50119"/>
    </source>
</evidence>
<dbReference type="GO" id="GO:0008270">
    <property type="term" value="F:zinc ion binding"/>
    <property type="evidence" value="ECO:0007669"/>
    <property type="project" value="UniProtKB-KW"/>
</dbReference>
<keyword evidence="1" id="KW-0677">Repeat</keyword>
<dbReference type="CDD" id="cd19756">
    <property type="entry name" value="Bbox2"/>
    <property type="match status" value="1"/>
</dbReference>
<evidence type="ECO:0000256" key="2">
    <source>
        <dbReference type="PROSITE-ProRule" id="PRU00024"/>
    </source>
</evidence>
<evidence type="ECO:0000313" key="6">
    <source>
        <dbReference type="EnsemblMetazoa" id="G28588.1:cds"/>
    </source>
</evidence>
<dbReference type="EnsemblMetazoa" id="G28588.1">
    <property type="protein sequence ID" value="G28588.1:cds"/>
    <property type="gene ID" value="G28588"/>
</dbReference>
<dbReference type="Proteomes" id="UP000005408">
    <property type="component" value="Unassembled WGS sequence"/>
</dbReference>
<dbReference type="PROSITE" id="PS50119">
    <property type="entry name" value="ZF_BBOX"/>
    <property type="match status" value="2"/>
</dbReference>
<keyword evidence="7" id="KW-1185">Reference proteome</keyword>
<dbReference type="OrthoDB" id="153872at2759"/>
<evidence type="ECO:0000256" key="1">
    <source>
        <dbReference type="ARBA" id="ARBA00022737"/>
    </source>
</evidence>
<dbReference type="InterPro" id="IPR047153">
    <property type="entry name" value="TRIM45/56/19-like"/>
</dbReference>
<feature type="domain" description="B box-type" evidence="5">
    <location>
        <begin position="7"/>
        <end position="52"/>
    </location>
</feature>
<dbReference type="AlphaFoldDB" id="A0A8W8LL52"/>
<protein>
    <recommendedName>
        <fullName evidence="5">B box-type domain-containing protein</fullName>
    </recommendedName>
</protein>
<keyword evidence="2" id="KW-0863">Zinc-finger</keyword>
<dbReference type="EnsemblMetazoa" id="G28588.2">
    <property type="protein sequence ID" value="G28588.2:cds"/>
    <property type="gene ID" value="G28588"/>
</dbReference>
<evidence type="ECO:0000313" key="7">
    <source>
        <dbReference type="Proteomes" id="UP000005408"/>
    </source>
</evidence>
<proteinExistence type="predicted"/>
<feature type="domain" description="B box-type" evidence="5">
    <location>
        <begin position="56"/>
        <end position="98"/>
    </location>
</feature>
<keyword evidence="2" id="KW-0479">Metal-binding</keyword>
<dbReference type="Pfam" id="PF00643">
    <property type="entry name" value="zf-B_box"/>
    <property type="match status" value="1"/>
</dbReference>
<dbReference type="InterPro" id="IPR011042">
    <property type="entry name" value="6-blade_b-propeller_TolB-like"/>
</dbReference>
<dbReference type="PANTHER" id="PTHR25462">
    <property type="entry name" value="BONUS, ISOFORM C-RELATED"/>
    <property type="match status" value="1"/>
</dbReference>
<reference evidence="6" key="1">
    <citation type="submission" date="2022-08" db="UniProtKB">
        <authorList>
            <consortium name="EnsemblMetazoa"/>
        </authorList>
    </citation>
    <scope>IDENTIFICATION</scope>
    <source>
        <strain evidence="6">05x7-T-G4-1.051#20</strain>
    </source>
</reference>
<dbReference type="PANTHER" id="PTHR25462:SF296">
    <property type="entry name" value="MEIOTIC P26, ISOFORM F"/>
    <property type="match status" value="1"/>
</dbReference>
<dbReference type="SUPFAM" id="SSF101898">
    <property type="entry name" value="NHL repeat"/>
    <property type="match status" value="1"/>
</dbReference>
<name>A0A8W8LL52_MAGGI</name>
<dbReference type="SMART" id="SM00336">
    <property type="entry name" value="BBOX"/>
    <property type="match status" value="2"/>
</dbReference>
<evidence type="ECO:0000256" key="3">
    <source>
        <dbReference type="PROSITE-ProRule" id="PRU00504"/>
    </source>
</evidence>
<dbReference type="InterPro" id="IPR001258">
    <property type="entry name" value="NHL_repeat"/>
</dbReference>
<accession>A0A8W8LL52</accession>
<organism evidence="6 7">
    <name type="scientific">Magallana gigas</name>
    <name type="common">Pacific oyster</name>
    <name type="synonym">Crassostrea gigas</name>
    <dbReference type="NCBI Taxonomy" id="29159"/>
    <lineage>
        <taxon>Eukaryota</taxon>
        <taxon>Metazoa</taxon>
        <taxon>Spiralia</taxon>
        <taxon>Lophotrochozoa</taxon>
        <taxon>Mollusca</taxon>
        <taxon>Bivalvia</taxon>
        <taxon>Autobranchia</taxon>
        <taxon>Pteriomorphia</taxon>
        <taxon>Ostreida</taxon>
        <taxon>Ostreoidea</taxon>
        <taxon>Ostreidae</taxon>
        <taxon>Magallana</taxon>
    </lineage>
</organism>